<protein>
    <recommendedName>
        <fullName evidence="5">Ig-like domain-containing protein</fullName>
    </recommendedName>
</protein>
<evidence type="ECO:0008006" key="5">
    <source>
        <dbReference type="Google" id="ProtNLM"/>
    </source>
</evidence>
<dbReference type="EMBL" id="KI894033">
    <property type="protein sequence ID" value="OBR83988.1"/>
    <property type="molecule type" value="Genomic_DNA"/>
</dbReference>
<dbReference type="AlphaFoldDB" id="A0A1A6A1Q0"/>
<reference evidence="3" key="2">
    <citation type="submission" date="2013-07" db="EMBL/GenBank/DDBJ databases">
        <authorList>
            <consortium name="The Broad Institute Genome Sequencing Platform"/>
            <person name="Cuomo C."/>
            <person name="Litvintseva A."/>
            <person name="Chen Y."/>
            <person name="Heitman J."/>
            <person name="Sun S."/>
            <person name="Springer D."/>
            <person name="Dromer F."/>
            <person name="Young S.K."/>
            <person name="Zeng Q."/>
            <person name="Gargeya S."/>
            <person name="Fitzgerald M."/>
            <person name="Abouelleil A."/>
            <person name="Alvarado L."/>
            <person name="Berlin A.M."/>
            <person name="Chapman S.B."/>
            <person name="Dewar J."/>
            <person name="Goldberg J."/>
            <person name="Griggs A."/>
            <person name="Gujja S."/>
            <person name="Hansen M."/>
            <person name="Howarth C."/>
            <person name="Imamovic A."/>
            <person name="Larimer J."/>
            <person name="McCowan C."/>
            <person name="Murphy C."/>
            <person name="Pearson M."/>
            <person name="Priest M."/>
            <person name="Roberts A."/>
            <person name="Saif S."/>
            <person name="Shea T."/>
            <person name="Sykes S."/>
            <person name="Wortman J."/>
            <person name="Nusbaum C."/>
            <person name="Birren B."/>
        </authorList>
    </citation>
    <scope>NUCLEOTIDE SEQUENCE</scope>
    <source>
        <strain evidence="3">CBS 10117</strain>
    </source>
</reference>
<evidence type="ECO:0000256" key="1">
    <source>
        <dbReference type="SAM" id="SignalP"/>
    </source>
</evidence>
<evidence type="ECO:0000313" key="4">
    <source>
        <dbReference type="Proteomes" id="UP000078595"/>
    </source>
</evidence>
<reference evidence="3" key="3">
    <citation type="submission" date="2024-02" db="EMBL/GenBank/DDBJ databases">
        <title>Comparative genomics of Cryptococcus and Kwoniella reveals pathogenesis evolution and contrasting modes of karyotype evolution via chromosome fusion or intercentromeric recombination.</title>
        <authorList>
            <person name="Coelho M.A."/>
            <person name="David-Palma M."/>
            <person name="Shea T."/>
            <person name="Bowers K."/>
            <person name="McGinley-Smith S."/>
            <person name="Mohammad A.W."/>
            <person name="Gnirke A."/>
            <person name="Yurkov A.M."/>
            <person name="Nowrousian M."/>
            <person name="Sun S."/>
            <person name="Cuomo C.A."/>
            <person name="Heitman J."/>
        </authorList>
    </citation>
    <scope>NUCLEOTIDE SEQUENCE</scope>
    <source>
        <strain evidence="3">CBS 10117</strain>
    </source>
</reference>
<reference evidence="2" key="1">
    <citation type="submission" date="2013-07" db="EMBL/GenBank/DDBJ databases">
        <title>The Genome Sequence of Cryptococcus dejecticola CBS10117.</title>
        <authorList>
            <consortium name="The Broad Institute Genome Sequencing Platform"/>
            <person name="Cuomo C."/>
            <person name="Litvintseva A."/>
            <person name="Chen Y."/>
            <person name="Heitman J."/>
            <person name="Sun S."/>
            <person name="Springer D."/>
            <person name="Dromer F."/>
            <person name="Young S.K."/>
            <person name="Zeng Q."/>
            <person name="Gargeya S."/>
            <person name="Fitzgerald M."/>
            <person name="Abouelleil A."/>
            <person name="Alvarado L."/>
            <person name="Berlin A.M."/>
            <person name="Chapman S.B."/>
            <person name="Dewar J."/>
            <person name="Goldberg J."/>
            <person name="Griggs A."/>
            <person name="Gujja S."/>
            <person name="Hansen M."/>
            <person name="Howarth C."/>
            <person name="Imamovic A."/>
            <person name="Larimer J."/>
            <person name="McCowan C."/>
            <person name="Murphy C."/>
            <person name="Pearson M."/>
            <person name="Priest M."/>
            <person name="Roberts A."/>
            <person name="Saif S."/>
            <person name="Shea T."/>
            <person name="Sykes S."/>
            <person name="Wortman J."/>
            <person name="Nusbaum C."/>
            <person name="Birren B."/>
        </authorList>
    </citation>
    <scope>NUCLEOTIDE SEQUENCE [LARGE SCALE GENOMIC DNA]</scope>
    <source>
        <strain evidence="2">CBS 10117</strain>
    </source>
</reference>
<feature type="signal peptide" evidence="1">
    <location>
        <begin position="1"/>
        <end position="24"/>
    </location>
</feature>
<feature type="chain" id="PRO_5008342027" description="Ig-like domain-containing protein" evidence="1">
    <location>
        <begin position="25"/>
        <end position="162"/>
    </location>
</feature>
<proteinExistence type="predicted"/>
<gene>
    <name evidence="2" type="ORF">I303_06275</name>
    <name evidence="3" type="ORF">I303_106256</name>
</gene>
<evidence type="ECO:0000313" key="3">
    <source>
        <dbReference type="EMBL" id="WWC63651.1"/>
    </source>
</evidence>
<dbReference type="EMBL" id="CP144536">
    <property type="protein sequence ID" value="WWC63651.1"/>
    <property type="molecule type" value="Genomic_DNA"/>
</dbReference>
<dbReference type="RefSeq" id="XP_018261830.1">
    <property type="nucleotide sequence ID" value="XM_018409557.1"/>
</dbReference>
<keyword evidence="1" id="KW-0732">Signal</keyword>
<name>A0A1A6A1Q0_9TREE</name>
<dbReference type="VEuPathDB" id="FungiDB:I303_06275"/>
<dbReference type="Proteomes" id="UP000078595">
    <property type="component" value="Chromosome 7"/>
</dbReference>
<sequence>MFKRMTSTNTLLVLALLAMPSTLALPADATGDDTVKFDSSAPRCDIMIDFPEKDVKWSRSKDGARSNFQYTKSFASAEGQGFNGTESYLFDEFYLYAYKEGTKDIRDTYICTVYPLKTSADPATFNITSVADTPFNVDKKHADVARLKCKQELYDSVSPTSA</sequence>
<dbReference type="GeneID" id="28969974"/>
<organism evidence="2">
    <name type="scientific">Kwoniella dejecticola CBS 10117</name>
    <dbReference type="NCBI Taxonomy" id="1296121"/>
    <lineage>
        <taxon>Eukaryota</taxon>
        <taxon>Fungi</taxon>
        <taxon>Dikarya</taxon>
        <taxon>Basidiomycota</taxon>
        <taxon>Agaricomycotina</taxon>
        <taxon>Tremellomycetes</taxon>
        <taxon>Tremellales</taxon>
        <taxon>Cryptococcaceae</taxon>
        <taxon>Kwoniella</taxon>
    </lineage>
</organism>
<evidence type="ECO:0000313" key="2">
    <source>
        <dbReference type="EMBL" id="OBR83988.1"/>
    </source>
</evidence>
<dbReference type="KEGG" id="kdj:28969974"/>
<accession>A0A1A6A1Q0</accession>
<keyword evidence="4" id="KW-1185">Reference proteome</keyword>